<dbReference type="PROSITE" id="PS51332">
    <property type="entry name" value="B12_BINDING"/>
    <property type="match status" value="1"/>
</dbReference>
<dbReference type="InterPro" id="IPR006158">
    <property type="entry name" value="Cobalamin-bd"/>
</dbReference>
<protein>
    <submittedName>
        <fullName evidence="7">Transcriptional regulator</fullName>
    </submittedName>
</protein>
<dbReference type="Pfam" id="PF02310">
    <property type="entry name" value="B12-binding"/>
    <property type="match status" value="1"/>
</dbReference>
<dbReference type="GO" id="GO:0031419">
    <property type="term" value="F:cobalamin binding"/>
    <property type="evidence" value="ECO:0007669"/>
    <property type="project" value="InterPro"/>
</dbReference>
<keyword evidence="2" id="KW-0238">DNA-binding</keyword>
<feature type="region of interest" description="Disordered" evidence="4">
    <location>
        <begin position="84"/>
        <end position="120"/>
    </location>
</feature>
<dbReference type="SUPFAM" id="SSF52242">
    <property type="entry name" value="Cobalamin (vitamin B12)-binding domain"/>
    <property type="match status" value="1"/>
</dbReference>
<dbReference type="Pfam" id="PF02607">
    <property type="entry name" value="B12-binding_2"/>
    <property type="match status" value="1"/>
</dbReference>
<dbReference type="InterPro" id="IPR000551">
    <property type="entry name" value="MerR-type_HTH_dom"/>
</dbReference>
<keyword evidence="1" id="KW-0805">Transcription regulation</keyword>
<reference evidence="7" key="2">
    <citation type="submission" date="2020-09" db="EMBL/GenBank/DDBJ databases">
        <authorList>
            <person name="Sun Q."/>
            <person name="Zhou Y."/>
        </authorList>
    </citation>
    <scope>NUCLEOTIDE SEQUENCE</scope>
    <source>
        <strain evidence="7">CGMCC 1.12160</strain>
    </source>
</reference>
<keyword evidence="8" id="KW-1185">Reference proteome</keyword>
<dbReference type="InterPro" id="IPR003759">
    <property type="entry name" value="Cbl-bd_cap"/>
</dbReference>
<dbReference type="GO" id="GO:0003700">
    <property type="term" value="F:DNA-binding transcription factor activity"/>
    <property type="evidence" value="ECO:0007669"/>
    <property type="project" value="InterPro"/>
</dbReference>
<feature type="domain" description="B12-binding" evidence="6">
    <location>
        <begin position="203"/>
        <end position="323"/>
    </location>
</feature>
<sequence>MPYTVKQVSSLTGIAADTLRAWERRYGVVSPKRTESRYRLYDDADLERLRSMARLVASGSPASLAAQQVLAELPETRVAETQAAERLPAAPSVPADPSLMNSSATGPRPVPDAAPSASVPAADTLVGPAQNLDRAEVDRILDQAFASGSFESVVEHWLLPALQGLGDAWVDGRVDVAGEHLVSAAVRDRLGRAFDAAGIALGGPVVLAGLPPGSLHELASLAFATCLRRLGADVRWLGSDVPEDSWVHAADRLAPAAVVLSVPMITDTEAAANVVRRLKASHPDLPIYVGGRGAASQTVSGATRLPPSVAGGAREVATRLLGA</sequence>
<feature type="domain" description="HTH merR-type" evidence="5">
    <location>
        <begin position="1"/>
        <end position="71"/>
    </location>
</feature>
<dbReference type="SUPFAM" id="SSF46955">
    <property type="entry name" value="Putative DNA-binding domain"/>
    <property type="match status" value="1"/>
</dbReference>
<feature type="compositionally biased region" description="Low complexity" evidence="4">
    <location>
        <begin position="111"/>
        <end position="120"/>
    </location>
</feature>
<dbReference type="Pfam" id="PF13411">
    <property type="entry name" value="MerR_1"/>
    <property type="match status" value="1"/>
</dbReference>
<evidence type="ECO:0000256" key="4">
    <source>
        <dbReference type="SAM" id="MobiDB-lite"/>
    </source>
</evidence>
<dbReference type="InterPro" id="IPR036594">
    <property type="entry name" value="Meth_synthase_dom"/>
</dbReference>
<dbReference type="AlphaFoldDB" id="A0A917F8Q6"/>
<comment type="caution">
    <text evidence="7">The sequence shown here is derived from an EMBL/GenBank/DDBJ whole genome shotgun (WGS) entry which is preliminary data.</text>
</comment>
<dbReference type="GO" id="GO:0003677">
    <property type="term" value="F:DNA binding"/>
    <property type="evidence" value="ECO:0007669"/>
    <property type="project" value="UniProtKB-KW"/>
</dbReference>
<evidence type="ECO:0000259" key="5">
    <source>
        <dbReference type="PROSITE" id="PS50937"/>
    </source>
</evidence>
<evidence type="ECO:0000313" key="7">
    <source>
        <dbReference type="EMBL" id="GGF53786.1"/>
    </source>
</evidence>
<dbReference type="InterPro" id="IPR036724">
    <property type="entry name" value="Cobalamin-bd_sf"/>
</dbReference>
<dbReference type="Gene3D" id="1.10.1660.10">
    <property type="match status" value="1"/>
</dbReference>
<dbReference type="RefSeq" id="WP_188430735.1">
    <property type="nucleotide sequence ID" value="NZ_BAABKH010000003.1"/>
</dbReference>
<evidence type="ECO:0000313" key="8">
    <source>
        <dbReference type="Proteomes" id="UP000605670"/>
    </source>
</evidence>
<dbReference type="PANTHER" id="PTHR30204">
    <property type="entry name" value="REDOX-CYCLING DRUG-SENSING TRANSCRIPTIONAL ACTIVATOR SOXR"/>
    <property type="match status" value="1"/>
</dbReference>
<accession>A0A917F8Q6</accession>
<organism evidence="7 8">
    <name type="scientific">Ornithinimicrobium tianjinense</name>
    <dbReference type="NCBI Taxonomy" id="1195761"/>
    <lineage>
        <taxon>Bacteria</taxon>
        <taxon>Bacillati</taxon>
        <taxon>Actinomycetota</taxon>
        <taxon>Actinomycetes</taxon>
        <taxon>Micrococcales</taxon>
        <taxon>Ornithinimicrobiaceae</taxon>
        <taxon>Ornithinimicrobium</taxon>
    </lineage>
</organism>
<evidence type="ECO:0000259" key="6">
    <source>
        <dbReference type="PROSITE" id="PS51332"/>
    </source>
</evidence>
<proteinExistence type="predicted"/>
<dbReference type="InterPro" id="IPR009061">
    <property type="entry name" value="DNA-bd_dom_put_sf"/>
</dbReference>
<dbReference type="PANTHER" id="PTHR30204:SF67">
    <property type="entry name" value="HTH-TYPE TRANSCRIPTIONAL REGULATOR MLRA-RELATED"/>
    <property type="match status" value="1"/>
</dbReference>
<dbReference type="Proteomes" id="UP000605670">
    <property type="component" value="Unassembled WGS sequence"/>
</dbReference>
<dbReference type="Gene3D" id="3.40.50.280">
    <property type="entry name" value="Cobalamin-binding domain"/>
    <property type="match status" value="1"/>
</dbReference>
<dbReference type="InterPro" id="IPR047057">
    <property type="entry name" value="MerR_fam"/>
</dbReference>
<evidence type="ECO:0000256" key="1">
    <source>
        <dbReference type="ARBA" id="ARBA00023015"/>
    </source>
</evidence>
<reference evidence="7" key="1">
    <citation type="journal article" date="2014" name="Int. J. Syst. Evol. Microbiol.">
        <title>Complete genome sequence of Corynebacterium casei LMG S-19264T (=DSM 44701T), isolated from a smear-ripened cheese.</title>
        <authorList>
            <consortium name="US DOE Joint Genome Institute (JGI-PGF)"/>
            <person name="Walter F."/>
            <person name="Albersmeier A."/>
            <person name="Kalinowski J."/>
            <person name="Ruckert C."/>
        </authorList>
    </citation>
    <scope>NUCLEOTIDE SEQUENCE</scope>
    <source>
        <strain evidence="7">CGMCC 1.12160</strain>
    </source>
</reference>
<gene>
    <name evidence="7" type="ORF">GCM10011366_22030</name>
</gene>
<dbReference type="CDD" id="cd01104">
    <property type="entry name" value="HTH_MlrA-CarA"/>
    <property type="match status" value="1"/>
</dbReference>
<evidence type="ECO:0000256" key="3">
    <source>
        <dbReference type="ARBA" id="ARBA00023163"/>
    </source>
</evidence>
<name>A0A917F8Q6_9MICO</name>
<evidence type="ECO:0000256" key="2">
    <source>
        <dbReference type="ARBA" id="ARBA00023125"/>
    </source>
</evidence>
<dbReference type="SMART" id="SM00422">
    <property type="entry name" value="HTH_MERR"/>
    <property type="match status" value="1"/>
</dbReference>
<dbReference type="EMBL" id="BMEM01000003">
    <property type="protein sequence ID" value="GGF53786.1"/>
    <property type="molecule type" value="Genomic_DNA"/>
</dbReference>
<dbReference type="GO" id="GO:0046872">
    <property type="term" value="F:metal ion binding"/>
    <property type="evidence" value="ECO:0007669"/>
    <property type="project" value="InterPro"/>
</dbReference>
<keyword evidence="3" id="KW-0804">Transcription</keyword>
<dbReference type="Gene3D" id="1.10.1240.10">
    <property type="entry name" value="Methionine synthase domain"/>
    <property type="match status" value="1"/>
</dbReference>
<dbReference type="PROSITE" id="PS50937">
    <property type="entry name" value="HTH_MERR_2"/>
    <property type="match status" value="1"/>
</dbReference>